<dbReference type="GO" id="GO:0045892">
    <property type="term" value="P:negative regulation of DNA-templated transcription"/>
    <property type="evidence" value="ECO:0007669"/>
    <property type="project" value="InterPro"/>
</dbReference>
<keyword evidence="2" id="KW-0805">Transcription regulation</keyword>
<dbReference type="OrthoDB" id="1849040at2"/>
<dbReference type="PIRSF" id="PIRSF019455">
    <property type="entry name" value="CopR_AtkY"/>
    <property type="match status" value="1"/>
</dbReference>
<dbReference type="Proteomes" id="UP000327148">
    <property type="component" value="Unassembled WGS sequence"/>
</dbReference>
<dbReference type="STRING" id="119206.AWM72_00610"/>
<evidence type="ECO:0000313" key="5">
    <source>
        <dbReference type="EMBL" id="KAA9301708.1"/>
    </source>
</evidence>
<dbReference type="InterPro" id="IPR036390">
    <property type="entry name" value="WH_DNA-bd_sf"/>
</dbReference>
<evidence type="ECO:0000256" key="2">
    <source>
        <dbReference type="ARBA" id="ARBA00023015"/>
    </source>
</evidence>
<dbReference type="EMBL" id="VYWO01000001">
    <property type="protein sequence ID" value="KAA9301708.1"/>
    <property type="molecule type" value="Genomic_DNA"/>
</dbReference>
<gene>
    <name evidence="5" type="ORF">F6I03_00420</name>
</gene>
<comment type="similarity">
    <text evidence="1">Belongs to the BlaI transcriptional regulatory family.</text>
</comment>
<dbReference type="Gene3D" id="1.10.10.10">
    <property type="entry name" value="Winged helix-like DNA-binding domain superfamily/Winged helix DNA-binding domain"/>
    <property type="match status" value="1"/>
</dbReference>
<evidence type="ECO:0000256" key="1">
    <source>
        <dbReference type="ARBA" id="ARBA00011046"/>
    </source>
</evidence>
<dbReference type="GO" id="GO:0003677">
    <property type="term" value="F:DNA binding"/>
    <property type="evidence" value="ECO:0007669"/>
    <property type="project" value="UniProtKB-KW"/>
</dbReference>
<dbReference type="Pfam" id="PF03965">
    <property type="entry name" value="Penicillinase_R"/>
    <property type="match status" value="1"/>
</dbReference>
<dbReference type="InterPro" id="IPR014071">
    <property type="entry name" value="Cu_transp_CopY/TcrY"/>
</dbReference>
<reference evidence="5 6" key="1">
    <citation type="submission" date="2019-09" db="EMBL/GenBank/DDBJ databases">
        <title>Draft genome sequence assemblies of isolates from the urinary tract.</title>
        <authorList>
            <person name="Mores C.R."/>
            <person name="Putonti C."/>
            <person name="Wolfe A.J."/>
        </authorList>
    </citation>
    <scope>NUCLEOTIDE SEQUENCE [LARGE SCALE GENOMIC DNA]</scope>
    <source>
        <strain evidence="5 6">UMB623</strain>
    </source>
</reference>
<evidence type="ECO:0000313" key="6">
    <source>
        <dbReference type="Proteomes" id="UP000327148"/>
    </source>
</evidence>
<keyword evidence="3" id="KW-0238">DNA-binding</keyword>
<evidence type="ECO:0000256" key="4">
    <source>
        <dbReference type="ARBA" id="ARBA00023163"/>
    </source>
</evidence>
<protein>
    <submittedName>
        <fullName evidence="5">CopY/TcrY family copper transport repressor</fullName>
    </submittedName>
</protein>
<proteinExistence type="inferred from homology"/>
<accession>A0A5N1GN87</accession>
<organism evidence="5 6">
    <name type="scientific">Aerococcus sanguinicola</name>
    <dbReference type="NCBI Taxonomy" id="119206"/>
    <lineage>
        <taxon>Bacteria</taxon>
        <taxon>Bacillati</taxon>
        <taxon>Bacillota</taxon>
        <taxon>Bacilli</taxon>
        <taxon>Lactobacillales</taxon>
        <taxon>Aerococcaceae</taxon>
        <taxon>Aerococcus</taxon>
    </lineage>
</organism>
<dbReference type="AlphaFoldDB" id="A0A5N1GN87"/>
<sequence>MLTGQDKSISPAEWQIMRVIWAQKEASSRYIIDCLAEAMAWKDSTIKTLIRRLVDKGWLAKEKRGRAYVYQAQVSQEEASRLELKTIFDNLCQCQAGDLIIQCIEDNALSQDMIRNIQSALAKKEPQAVTCSCLPGQCRCQVKH</sequence>
<dbReference type="NCBIfam" id="TIGR02698">
    <property type="entry name" value="CopY_TcrY"/>
    <property type="match status" value="1"/>
</dbReference>
<dbReference type="InterPro" id="IPR005650">
    <property type="entry name" value="BlaI_family"/>
</dbReference>
<keyword evidence="4" id="KW-0804">Transcription</keyword>
<comment type="caution">
    <text evidence="5">The sequence shown here is derived from an EMBL/GenBank/DDBJ whole genome shotgun (WGS) entry which is preliminary data.</text>
</comment>
<name>A0A5N1GN87_9LACT</name>
<dbReference type="InterPro" id="IPR036388">
    <property type="entry name" value="WH-like_DNA-bd_sf"/>
</dbReference>
<dbReference type="SUPFAM" id="SSF46785">
    <property type="entry name" value="Winged helix' DNA-binding domain"/>
    <property type="match status" value="1"/>
</dbReference>
<dbReference type="RefSeq" id="WP_070430982.1">
    <property type="nucleotide sequence ID" value="NZ_VYWO01000001.1"/>
</dbReference>
<evidence type="ECO:0000256" key="3">
    <source>
        <dbReference type="ARBA" id="ARBA00023125"/>
    </source>
</evidence>